<dbReference type="GO" id="GO:0033565">
    <property type="term" value="C:ESCRT-0 complex"/>
    <property type="evidence" value="ECO:0007669"/>
    <property type="project" value="TreeGrafter"/>
</dbReference>
<dbReference type="GO" id="GO:0043328">
    <property type="term" value="P:protein transport to vacuole involved in ubiquitin-dependent protein catabolic process via the multivesicular body sorting pathway"/>
    <property type="evidence" value="ECO:0007669"/>
    <property type="project" value="TreeGrafter"/>
</dbReference>
<dbReference type="PROSITE" id="PS50002">
    <property type="entry name" value="SH3"/>
    <property type="match status" value="1"/>
</dbReference>
<feature type="region of interest" description="Disordered" evidence="3">
    <location>
        <begin position="53"/>
        <end position="91"/>
    </location>
</feature>
<dbReference type="STRING" id="240176.A8NTF1"/>
<gene>
    <name evidence="5" type="ORF">CC1G_06298</name>
</gene>
<feature type="domain" description="SH3" evidence="4">
    <location>
        <begin position="95"/>
        <end position="156"/>
    </location>
</feature>
<dbReference type="SMART" id="SM00326">
    <property type="entry name" value="SH3"/>
    <property type="match status" value="1"/>
</dbReference>
<sequence length="271" mass="28904">MTGPPDAALDFILSQTKQNVQYLLARKAMGEKDGEDILFKLTCSQSALAMAPTDEVQNRGPSFQGERNSFSSEKKERGTEQGSRLRPSVPAPPTPCLFRAKAIWGYNEDNKEPNDLSFREGDIVDIISETNADWWTGRYNGKTGLFPSAYVSRVPNGPPVVPGNSPAHMGGPRYPPGIRPYPPATPTYTAPPYPPPAQPPYNPPNNSPAYVNPGPPAPLPSQQQLPPMQPNEPKKQSLGGTFGNTLAQAAAGGIGFGAGNAVGSGIIHAIF</sequence>
<dbReference type="PRINTS" id="PR00499">
    <property type="entry name" value="P67PHOX"/>
</dbReference>
<proteinExistence type="predicted"/>
<evidence type="ECO:0000256" key="2">
    <source>
        <dbReference type="PROSITE-ProRule" id="PRU00192"/>
    </source>
</evidence>
<feature type="compositionally biased region" description="Pro residues" evidence="3">
    <location>
        <begin position="173"/>
        <end position="206"/>
    </location>
</feature>
<evidence type="ECO:0000256" key="1">
    <source>
        <dbReference type="ARBA" id="ARBA00022443"/>
    </source>
</evidence>
<dbReference type="GeneID" id="6012753"/>
<reference evidence="5 6" key="1">
    <citation type="journal article" date="2010" name="Proc. Natl. Acad. Sci. U.S.A.">
        <title>Insights into evolution of multicellular fungi from the assembled chromosomes of the mushroom Coprinopsis cinerea (Coprinus cinereus).</title>
        <authorList>
            <person name="Stajich J.E."/>
            <person name="Wilke S.K."/>
            <person name="Ahren D."/>
            <person name="Au C.H."/>
            <person name="Birren B.W."/>
            <person name="Borodovsky M."/>
            <person name="Burns C."/>
            <person name="Canback B."/>
            <person name="Casselton L.A."/>
            <person name="Cheng C.K."/>
            <person name="Deng J."/>
            <person name="Dietrich F.S."/>
            <person name="Fargo D.C."/>
            <person name="Farman M.L."/>
            <person name="Gathman A.C."/>
            <person name="Goldberg J."/>
            <person name="Guigo R."/>
            <person name="Hoegger P.J."/>
            <person name="Hooker J.B."/>
            <person name="Huggins A."/>
            <person name="James T.Y."/>
            <person name="Kamada T."/>
            <person name="Kilaru S."/>
            <person name="Kodira C."/>
            <person name="Kues U."/>
            <person name="Kupfer D."/>
            <person name="Kwan H.S."/>
            <person name="Lomsadze A."/>
            <person name="Li W."/>
            <person name="Lilly W.W."/>
            <person name="Ma L.J."/>
            <person name="Mackey A.J."/>
            <person name="Manning G."/>
            <person name="Martin F."/>
            <person name="Muraguchi H."/>
            <person name="Natvig D.O."/>
            <person name="Palmerini H."/>
            <person name="Ramesh M.A."/>
            <person name="Rehmeyer C.J."/>
            <person name="Roe B.A."/>
            <person name="Shenoy N."/>
            <person name="Stanke M."/>
            <person name="Ter-Hovhannisyan V."/>
            <person name="Tunlid A."/>
            <person name="Velagapudi R."/>
            <person name="Vision T.J."/>
            <person name="Zeng Q."/>
            <person name="Zolan M.E."/>
            <person name="Pukkila P.J."/>
        </authorList>
    </citation>
    <scope>NUCLEOTIDE SEQUENCE [LARGE SCALE GENOMIC DNA]</scope>
    <source>
        <strain evidence="6">Okayama-7 / 130 / ATCC MYA-4618 / FGSC 9003</strain>
    </source>
</reference>
<keyword evidence="6" id="KW-1185">Reference proteome</keyword>
<dbReference type="CDD" id="cd00174">
    <property type="entry name" value="SH3"/>
    <property type="match status" value="1"/>
</dbReference>
<evidence type="ECO:0000313" key="6">
    <source>
        <dbReference type="Proteomes" id="UP000001861"/>
    </source>
</evidence>
<accession>A8NTF1</accession>
<dbReference type="EMBL" id="AACS02000004">
    <property type="protein sequence ID" value="EAU85585.1"/>
    <property type="molecule type" value="Genomic_DNA"/>
</dbReference>
<dbReference type="InterPro" id="IPR036028">
    <property type="entry name" value="SH3-like_dom_sf"/>
</dbReference>
<dbReference type="InParanoid" id="A8NTF1"/>
<feature type="region of interest" description="Disordered" evidence="3">
    <location>
        <begin position="164"/>
        <end position="242"/>
    </location>
</feature>
<dbReference type="Proteomes" id="UP000001861">
    <property type="component" value="Unassembled WGS sequence"/>
</dbReference>
<evidence type="ECO:0000256" key="3">
    <source>
        <dbReference type="SAM" id="MobiDB-lite"/>
    </source>
</evidence>
<dbReference type="PANTHER" id="PTHR45929:SF3">
    <property type="entry name" value="JAK PATHWAY SIGNAL TRANSDUCTION ADAPTOR MOLECULE"/>
    <property type="match status" value="1"/>
</dbReference>
<dbReference type="OMA" id="EWWKGRN"/>
<dbReference type="AlphaFoldDB" id="A8NTF1"/>
<feature type="compositionally biased region" description="Polar residues" evidence="3">
    <location>
        <begin position="59"/>
        <end position="71"/>
    </location>
</feature>
<dbReference type="PRINTS" id="PR00452">
    <property type="entry name" value="SH3DOMAIN"/>
</dbReference>
<name>A8NTF1_COPC7</name>
<dbReference type="RefSeq" id="XP_001836213.1">
    <property type="nucleotide sequence ID" value="XM_001836161.1"/>
</dbReference>
<keyword evidence="1 2" id="KW-0728">SH3 domain</keyword>
<dbReference type="OrthoDB" id="5983572at2759"/>
<dbReference type="FunCoup" id="A8NTF1">
    <property type="interactions" value="64"/>
</dbReference>
<organism evidence="5 6">
    <name type="scientific">Coprinopsis cinerea (strain Okayama-7 / 130 / ATCC MYA-4618 / FGSC 9003)</name>
    <name type="common">Inky cap fungus</name>
    <name type="synonym">Hormographiella aspergillata</name>
    <dbReference type="NCBI Taxonomy" id="240176"/>
    <lineage>
        <taxon>Eukaryota</taxon>
        <taxon>Fungi</taxon>
        <taxon>Dikarya</taxon>
        <taxon>Basidiomycota</taxon>
        <taxon>Agaricomycotina</taxon>
        <taxon>Agaricomycetes</taxon>
        <taxon>Agaricomycetidae</taxon>
        <taxon>Agaricales</taxon>
        <taxon>Agaricineae</taxon>
        <taxon>Psathyrellaceae</taxon>
        <taxon>Coprinopsis</taxon>
    </lineage>
</organism>
<evidence type="ECO:0000259" key="4">
    <source>
        <dbReference type="PROSITE" id="PS50002"/>
    </source>
</evidence>
<dbReference type="Gene3D" id="2.30.30.40">
    <property type="entry name" value="SH3 Domains"/>
    <property type="match status" value="1"/>
</dbReference>
<dbReference type="SUPFAM" id="SSF50044">
    <property type="entry name" value="SH3-domain"/>
    <property type="match status" value="1"/>
</dbReference>
<dbReference type="KEGG" id="cci:CC1G_06298"/>
<protein>
    <recommendedName>
        <fullName evidence="4">SH3 domain-containing protein</fullName>
    </recommendedName>
</protein>
<dbReference type="InterPro" id="IPR001452">
    <property type="entry name" value="SH3_domain"/>
</dbReference>
<dbReference type="VEuPathDB" id="FungiDB:CC1G_06298"/>
<dbReference type="FunFam" id="2.30.30.40:FF:000072">
    <property type="entry name" value="Unconventional Myosin IB"/>
    <property type="match status" value="1"/>
</dbReference>
<dbReference type="Pfam" id="PF00018">
    <property type="entry name" value="SH3_1"/>
    <property type="match status" value="1"/>
</dbReference>
<dbReference type="eggNOG" id="KOG1843">
    <property type="taxonomic scope" value="Eukaryota"/>
</dbReference>
<comment type="caution">
    <text evidence="5">The sequence shown here is derived from an EMBL/GenBank/DDBJ whole genome shotgun (WGS) entry which is preliminary data.</text>
</comment>
<evidence type="ECO:0000313" key="5">
    <source>
        <dbReference type="EMBL" id="EAU85585.1"/>
    </source>
</evidence>
<dbReference type="PANTHER" id="PTHR45929">
    <property type="entry name" value="JAK PATHWAY SIGNAL TRANSDUCTION ADAPTOR MOLECULE"/>
    <property type="match status" value="1"/>
</dbReference>
<dbReference type="InterPro" id="IPR050670">
    <property type="entry name" value="STAM"/>
</dbReference>